<sequence length="448" mass="46393">MAGRMHTLRTGVCLAVSCLAALAAGTAAAGPRGGAGAAVLVILDNDSMRTSHGQFLSSLESRGYSTKILTAGDASASLISDGEYAYEGLFLLCPTATKSARSLQPADVSAFVSSGRSVFVAAAPEPSAYTKSVAAALGVVIHPSQTIDHQHAVAARDVTISSGGTHTYITAGGRDEAAKAVWAADLAAAAAAAADVHFVGPAATLSADNELVSPVLWAADAAYAGTPGARVTKAPVATGRELVLAATLSARRSGGRAVYWGSVDTLSDAAAAAAPSGHAATTRALAAWALGERGVLRSRGVSTALVGRPPVVGEEAATYRVRDDVAFGVTLEEWDYATARWVPYVATDVQVELVMLNPYVRTRLASVAGEPGRYTATLRVPDVIGIYSFRVAYYRPGLTPVDVTEVVSVRPFLHNEFERFIPQAYPYYAGAFSMLMGALMLTGVLLQS</sequence>
<comment type="caution">
    <text evidence="1">The sequence shown here is derived from an EMBL/GenBank/DDBJ whole genome shotgun (WGS) entry which is preliminary data.</text>
</comment>
<gene>
    <name evidence="1" type="ORF">I4F81_012820</name>
</gene>
<evidence type="ECO:0000313" key="1">
    <source>
        <dbReference type="EMBL" id="KAK1870358.1"/>
    </source>
</evidence>
<name>A0ACC3CK34_PYRYE</name>
<keyword evidence="2" id="KW-1185">Reference proteome</keyword>
<dbReference type="Proteomes" id="UP000798662">
    <property type="component" value="Chromosome 3"/>
</dbReference>
<proteinExistence type="predicted"/>
<protein>
    <submittedName>
        <fullName evidence="1">Uncharacterized protein</fullName>
    </submittedName>
</protein>
<dbReference type="EMBL" id="CM020620">
    <property type="protein sequence ID" value="KAK1870358.1"/>
    <property type="molecule type" value="Genomic_DNA"/>
</dbReference>
<evidence type="ECO:0000313" key="2">
    <source>
        <dbReference type="Proteomes" id="UP000798662"/>
    </source>
</evidence>
<organism evidence="1 2">
    <name type="scientific">Pyropia yezoensis</name>
    <name type="common">Susabi-nori</name>
    <name type="synonym">Porphyra yezoensis</name>
    <dbReference type="NCBI Taxonomy" id="2788"/>
    <lineage>
        <taxon>Eukaryota</taxon>
        <taxon>Rhodophyta</taxon>
        <taxon>Bangiophyceae</taxon>
        <taxon>Bangiales</taxon>
        <taxon>Bangiaceae</taxon>
        <taxon>Pyropia</taxon>
    </lineage>
</organism>
<reference evidence="1" key="1">
    <citation type="submission" date="2019-11" db="EMBL/GenBank/DDBJ databases">
        <title>Nori genome reveals adaptations in red seaweeds to the harsh intertidal environment.</title>
        <authorList>
            <person name="Wang D."/>
            <person name="Mao Y."/>
        </authorList>
    </citation>
    <scope>NUCLEOTIDE SEQUENCE</scope>
    <source>
        <tissue evidence="1">Gametophyte</tissue>
    </source>
</reference>
<accession>A0ACC3CK34</accession>